<dbReference type="OrthoDB" id="9978173at2759"/>
<evidence type="ECO:0000313" key="3">
    <source>
        <dbReference type="Proteomes" id="UP000053319"/>
    </source>
</evidence>
<protein>
    <recommendedName>
        <fullName evidence="4">DUF4419 domain-containing protein</fullName>
    </recommendedName>
</protein>
<evidence type="ECO:0008006" key="4">
    <source>
        <dbReference type="Google" id="ProtNLM"/>
    </source>
</evidence>
<dbReference type="Proteomes" id="UP000053319">
    <property type="component" value="Unassembled WGS sequence"/>
</dbReference>
<gene>
    <name evidence="2" type="ORF">DICSQDRAFT_171909</name>
</gene>
<name>R7SWY5_DICSQ</name>
<sequence length="422" mass="48219">MPVTFQVASHKANSFELDKSYTPSVDNILEESCRPQWRRCKEILQSSLEADEVLTMVPYSNGFVHAVLDAYGAHRHLRIRPDDVWLAIVVQLNFYINAHAEELRSYFVAHEGKKKLVLQAAGDRYAVDYGSLAQTFTKRIHENVVDDTLVKWILPDFTTTTTRDTTVCSIVIMASLKEYFEYVIDCICGIPSVTLEGEKSDWVEIYRRLERLYDFGKEPSVWAEMLRPILRRFISAFDGEPDVEFWSHVAYHHSEMCGREDLSGWITAFCVWSHKGEWNSVSLPESTPVKPSFVLIDSESRRKRLSKIIPRFLRRNAKSPGRSEEDSAQEANDKPSGSVMIRHSWRRGNPTYTLDNVPFSVLDATMIPPGYCEVDVTVNDNGVKLECMMVAGHVAYSTSSTAGTEKMDTVRPSAQWFMFERT</sequence>
<evidence type="ECO:0000313" key="2">
    <source>
        <dbReference type="EMBL" id="EJF59507.1"/>
    </source>
</evidence>
<dbReference type="KEGG" id="dsq:DICSQDRAFT_171909"/>
<organism evidence="2 3">
    <name type="scientific">Dichomitus squalens (strain LYAD-421)</name>
    <name type="common">Western red white-rot fungus</name>
    <dbReference type="NCBI Taxonomy" id="732165"/>
    <lineage>
        <taxon>Eukaryota</taxon>
        <taxon>Fungi</taxon>
        <taxon>Dikarya</taxon>
        <taxon>Basidiomycota</taxon>
        <taxon>Agaricomycotina</taxon>
        <taxon>Agaricomycetes</taxon>
        <taxon>Polyporales</taxon>
        <taxon>Polyporaceae</taxon>
        <taxon>Dichomitus</taxon>
    </lineage>
</organism>
<feature type="region of interest" description="Disordered" evidence="1">
    <location>
        <begin position="316"/>
        <end position="342"/>
    </location>
</feature>
<dbReference type="Pfam" id="PF14388">
    <property type="entry name" value="DUF4419"/>
    <property type="match status" value="1"/>
</dbReference>
<dbReference type="EMBL" id="JH719423">
    <property type="protein sequence ID" value="EJF59507.1"/>
    <property type="molecule type" value="Genomic_DNA"/>
</dbReference>
<dbReference type="InterPro" id="IPR025533">
    <property type="entry name" value="DUF4419"/>
</dbReference>
<reference evidence="2 3" key="1">
    <citation type="journal article" date="2012" name="Science">
        <title>The Paleozoic origin of enzymatic lignin decomposition reconstructed from 31 fungal genomes.</title>
        <authorList>
            <person name="Floudas D."/>
            <person name="Binder M."/>
            <person name="Riley R."/>
            <person name="Barry K."/>
            <person name="Blanchette R.A."/>
            <person name="Henrissat B."/>
            <person name="Martinez A.T."/>
            <person name="Otillar R."/>
            <person name="Spatafora J.W."/>
            <person name="Yadav J.S."/>
            <person name="Aerts A."/>
            <person name="Benoit I."/>
            <person name="Boyd A."/>
            <person name="Carlson A."/>
            <person name="Copeland A."/>
            <person name="Coutinho P.M."/>
            <person name="de Vries R.P."/>
            <person name="Ferreira P."/>
            <person name="Findley K."/>
            <person name="Foster B."/>
            <person name="Gaskell J."/>
            <person name="Glotzer D."/>
            <person name="Gorecki P."/>
            <person name="Heitman J."/>
            <person name="Hesse C."/>
            <person name="Hori C."/>
            <person name="Igarashi K."/>
            <person name="Jurgens J.A."/>
            <person name="Kallen N."/>
            <person name="Kersten P."/>
            <person name="Kohler A."/>
            <person name="Kuees U."/>
            <person name="Kumar T.K.A."/>
            <person name="Kuo A."/>
            <person name="LaButti K."/>
            <person name="Larrondo L.F."/>
            <person name="Lindquist E."/>
            <person name="Ling A."/>
            <person name="Lombard V."/>
            <person name="Lucas S."/>
            <person name="Lundell T."/>
            <person name="Martin R."/>
            <person name="McLaughlin D.J."/>
            <person name="Morgenstern I."/>
            <person name="Morin E."/>
            <person name="Murat C."/>
            <person name="Nagy L.G."/>
            <person name="Nolan M."/>
            <person name="Ohm R.A."/>
            <person name="Patyshakuliyeva A."/>
            <person name="Rokas A."/>
            <person name="Ruiz-Duenas F.J."/>
            <person name="Sabat G."/>
            <person name="Salamov A."/>
            <person name="Samejima M."/>
            <person name="Schmutz J."/>
            <person name="Slot J.C."/>
            <person name="St John F."/>
            <person name="Stenlid J."/>
            <person name="Sun H."/>
            <person name="Sun S."/>
            <person name="Syed K."/>
            <person name="Tsang A."/>
            <person name="Wiebenga A."/>
            <person name="Young D."/>
            <person name="Pisabarro A."/>
            <person name="Eastwood D.C."/>
            <person name="Martin F."/>
            <person name="Cullen D."/>
            <person name="Grigoriev I.V."/>
            <person name="Hibbett D.S."/>
        </authorList>
    </citation>
    <scope>NUCLEOTIDE SEQUENCE [LARGE SCALE GENOMIC DNA]</scope>
    <source>
        <strain evidence="2 3">LYAD-421 SS1</strain>
    </source>
</reference>
<evidence type="ECO:0000256" key="1">
    <source>
        <dbReference type="SAM" id="MobiDB-lite"/>
    </source>
</evidence>
<proteinExistence type="predicted"/>
<dbReference type="PANTHER" id="PTHR31252">
    <property type="entry name" value="DUF4419 DOMAIN-CONTAINING PROTEIN"/>
    <property type="match status" value="1"/>
</dbReference>
<dbReference type="Gene3D" id="1.20.120.1060">
    <property type="match status" value="1"/>
</dbReference>
<dbReference type="RefSeq" id="XP_007367674.1">
    <property type="nucleotide sequence ID" value="XM_007367612.1"/>
</dbReference>
<dbReference type="GeneID" id="18839433"/>
<dbReference type="PANTHER" id="PTHR31252:SF11">
    <property type="entry name" value="DUF4419 DOMAIN-CONTAINING PROTEIN"/>
    <property type="match status" value="1"/>
</dbReference>
<accession>R7SWY5</accession>
<dbReference type="AlphaFoldDB" id="R7SWY5"/>
<dbReference type="HOGENOM" id="CLU_037155_0_0_1"/>
<dbReference type="OMA" id="FRARTHK"/>